<dbReference type="PANTHER" id="PTHR23501">
    <property type="entry name" value="MAJOR FACILITATOR SUPERFAMILY"/>
    <property type="match status" value="1"/>
</dbReference>
<feature type="transmembrane region" description="Helical" evidence="6">
    <location>
        <begin position="386"/>
        <end position="406"/>
    </location>
</feature>
<dbReference type="AlphaFoldDB" id="A0A072PNR9"/>
<feature type="transmembrane region" description="Helical" evidence="6">
    <location>
        <begin position="552"/>
        <end position="570"/>
    </location>
</feature>
<dbReference type="RefSeq" id="XP_013263578.1">
    <property type="nucleotide sequence ID" value="XM_013408124.1"/>
</dbReference>
<feature type="transmembrane region" description="Helical" evidence="6">
    <location>
        <begin position="304"/>
        <end position="326"/>
    </location>
</feature>
<proteinExistence type="predicted"/>
<feature type="transmembrane region" description="Helical" evidence="6">
    <location>
        <begin position="346"/>
        <end position="366"/>
    </location>
</feature>
<dbReference type="Pfam" id="PF07690">
    <property type="entry name" value="MFS_1"/>
    <property type="match status" value="1"/>
</dbReference>
<reference evidence="7 8" key="1">
    <citation type="submission" date="2013-03" db="EMBL/GenBank/DDBJ databases">
        <title>The Genome Sequence of Exophiala aquamarina CBS 119918.</title>
        <authorList>
            <consortium name="The Broad Institute Genomics Platform"/>
            <person name="Cuomo C."/>
            <person name="de Hoog S."/>
            <person name="Gorbushina A."/>
            <person name="Walker B."/>
            <person name="Young S.K."/>
            <person name="Zeng Q."/>
            <person name="Gargeya S."/>
            <person name="Fitzgerald M."/>
            <person name="Haas B."/>
            <person name="Abouelleil A."/>
            <person name="Allen A.W."/>
            <person name="Alvarado L."/>
            <person name="Arachchi H.M."/>
            <person name="Berlin A.M."/>
            <person name="Chapman S.B."/>
            <person name="Gainer-Dewar J."/>
            <person name="Goldberg J."/>
            <person name="Griggs A."/>
            <person name="Gujja S."/>
            <person name="Hansen M."/>
            <person name="Howarth C."/>
            <person name="Imamovic A."/>
            <person name="Ireland A."/>
            <person name="Larimer J."/>
            <person name="McCowan C."/>
            <person name="Murphy C."/>
            <person name="Pearson M."/>
            <person name="Poon T.W."/>
            <person name="Priest M."/>
            <person name="Roberts A."/>
            <person name="Saif S."/>
            <person name="Shea T."/>
            <person name="Sisk P."/>
            <person name="Sykes S."/>
            <person name="Wortman J."/>
            <person name="Nusbaum C."/>
            <person name="Birren B."/>
        </authorList>
    </citation>
    <scope>NUCLEOTIDE SEQUENCE [LARGE SCALE GENOMIC DNA]</scope>
    <source>
        <strain evidence="7 8">CBS 119918</strain>
    </source>
</reference>
<dbReference type="GO" id="GO:0022857">
    <property type="term" value="F:transmembrane transporter activity"/>
    <property type="evidence" value="ECO:0007669"/>
    <property type="project" value="InterPro"/>
</dbReference>
<evidence type="ECO:0000256" key="6">
    <source>
        <dbReference type="SAM" id="Phobius"/>
    </source>
</evidence>
<comment type="caution">
    <text evidence="7">The sequence shown here is derived from an EMBL/GenBank/DDBJ whole genome shotgun (WGS) entry which is preliminary data.</text>
</comment>
<name>A0A072PNR9_9EURO</name>
<evidence type="ECO:0008006" key="9">
    <source>
        <dbReference type="Google" id="ProtNLM"/>
    </source>
</evidence>
<feature type="transmembrane region" description="Helical" evidence="6">
    <location>
        <begin position="222"/>
        <end position="244"/>
    </location>
</feature>
<dbReference type="GeneID" id="25277494"/>
<evidence type="ECO:0000256" key="3">
    <source>
        <dbReference type="ARBA" id="ARBA00022989"/>
    </source>
</evidence>
<feature type="compositionally biased region" description="Polar residues" evidence="5">
    <location>
        <begin position="1"/>
        <end position="29"/>
    </location>
</feature>
<gene>
    <name evidence="7" type="ORF">A1O9_02552</name>
</gene>
<keyword evidence="2 6" id="KW-0812">Transmembrane</keyword>
<dbReference type="HOGENOM" id="CLU_012970_1_0_1"/>
<feature type="transmembrane region" description="Helical" evidence="6">
    <location>
        <begin position="190"/>
        <end position="210"/>
    </location>
</feature>
<evidence type="ECO:0000256" key="5">
    <source>
        <dbReference type="SAM" id="MobiDB-lite"/>
    </source>
</evidence>
<feature type="transmembrane region" description="Helical" evidence="6">
    <location>
        <begin position="270"/>
        <end position="292"/>
    </location>
</feature>
<feature type="region of interest" description="Disordered" evidence="5">
    <location>
        <begin position="1"/>
        <end position="48"/>
    </location>
</feature>
<dbReference type="InterPro" id="IPR011701">
    <property type="entry name" value="MFS"/>
</dbReference>
<keyword evidence="8" id="KW-1185">Reference proteome</keyword>
<dbReference type="SUPFAM" id="SSF103473">
    <property type="entry name" value="MFS general substrate transporter"/>
    <property type="match status" value="2"/>
</dbReference>
<accession>A0A072PNR9</accession>
<comment type="subcellular location">
    <subcellularLocation>
        <location evidence="1">Membrane</location>
        <topology evidence="1">Multi-pass membrane protein</topology>
    </subcellularLocation>
</comment>
<evidence type="ECO:0000256" key="4">
    <source>
        <dbReference type="ARBA" id="ARBA00023136"/>
    </source>
</evidence>
<feature type="transmembrane region" description="Helical" evidence="6">
    <location>
        <begin position="103"/>
        <end position="122"/>
    </location>
</feature>
<dbReference type="EMBL" id="AMGV01000002">
    <property type="protein sequence ID" value="KEF60988.1"/>
    <property type="molecule type" value="Genomic_DNA"/>
</dbReference>
<dbReference type="Gene3D" id="1.20.1250.20">
    <property type="entry name" value="MFS general substrate transporter like domains"/>
    <property type="match status" value="2"/>
</dbReference>
<protein>
    <recommendedName>
        <fullName evidence="9">Major facilitator superfamily (MFS) profile domain-containing protein</fullName>
    </recommendedName>
</protein>
<feature type="transmembrane region" description="Helical" evidence="6">
    <location>
        <begin position="163"/>
        <end position="181"/>
    </location>
</feature>
<keyword evidence="4 6" id="KW-0472">Membrane</keyword>
<feature type="transmembrane region" description="Helical" evidence="6">
    <location>
        <begin position="65"/>
        <end position="83"/>
    </location>
</feature>
<evidence type="ECO:0000313" key="7">
    <source>
        <dbReference type="EMBL" id="KEF60988.1"/>
    </source>
</evidence>
<sequence length="591" mass="64643">MAVTGISSQTVEAPTASTDNIEKQPSTDNISREFSDDGKPDDASERKQDGVRQVEAITTVWSKQMLVVMFCLLYLVTFCDNLLQGVQSNLTPYVTSEFSQHGLLATTSIVASVLGGVSNLAIAKIIDIWGRCEGFLAMLLLVVVGIIMKATCQNVETYAAAHTLYWVGHLGLVYVISIILADTTTLKNRAIILGLNYTPTIATTFAGPRIADLFYTNVNFRWAFGAFLIILIAFCAPVAVIFILSKRKAVKMGVYPVREGNRTVWESCKYYFVQFDVVGMLLTVFGWSLLLLPFNLASTAPKGWATGYIIAMIVLGVLCLAAFFIWEKYFATVAYLPFRFLKDRTIIGACLLYGIMFLSIFCWDGYYGSYLQVVHNLNITTSGYVLNSFSLTSAFIMPITGVLIRLTGRYKVVSYAGIPFCVLGTALLIHFRTPSSAVGYLVMCQMFNGISSGIWVSTGELAVQASVSHQEIAVASAIFGMFGSIGAAIGLAIAGSLWTNVLPVQLYNRLPEDAKGLAAEIYGSIVVQKSYPMGSPIRDAIIAAYADVQRKMVIAGASFIPILLVCIMVWRNVNVKKLEEIHGKQVKGTVW</sequence>
<organism evidence="7 8">
    <name type="scientific">Exophiala aquamarina CBS 119918</name>
    <dbReference type="NCBI Taxonomy" id="1182545"/>
    <lineage>
        <taxon>Eukaryota</taxon>
        <taxon>Fungi</taxon>
        <taxon>Dikarya</taxon>
        <taxon>Ascomycota</taxon>
        <taxon>Pezizomycotina</taxon>
        <taxon>Eurotiomycetes</taxon>
        <taxon>Chaetothyriomycetidae</taxon>
        <taxon>Chaetothyriales</taxon>
        <taxon>Herpotrichiellaceae</taxon>
        <taxon>Exophiala</taxon>
    </lineage>
</organism>
<feature type="transmembrane region" description="Helical" evidence="6">
    <location>
        <begin position="134"/>
        <end position="151"/>
    </location>
</feature>
<feature type="transmembrane region" description="Helical" evidence="6">
    <location>
        <begin position="477"/>
        <end position="498"/>
    </location>
</feature>
<dbReference type="OrthoDB" id="4078873at2759"/>
<evidence type="ECO:0000256" key="2">
    <source>
        <dbReference type="ARBA" id="ARBA00022692"/>
    </source>
</evidence>
<feature type="transmembrane region" description="Helical" evidence="6">
    <location>
        <begin position="437"/>
        <end position="456"/>
    </location>
</feature>
<keyword evidence="3 6" id="KW-1133">Transmembrane helix</keyword>
<dbReference type="VEuPathDB" id="FungiDB:A1O9_02552"/>
<feature type="transmembrane region" description="Helical" evidence="6">
    <location>
        <begin position="413"/>
        <end position="431"/>
    </location>
</feature>
<dbReference type="InterPro" id="IPR036259">
    <property type="entry name" value="MFS_trans_sf"/>
</dbReference>
<evidence type="ECO:0000313" key="8">
    <source>
        <dbReference type="Proteomes" id="UP000027920"/>
    </source>
</evidence>
<dbReference type="GO" id="GO:0005886">
    <property type="term" value="C:plasma membrane"/>
    <property type="evidence" value="ECO:0007669"/>
    <property type="project" value="TreeGrafter"/>
</dbReference>
<dbReference type="PANTHER" id="PTHR23501:SF107">
    <property type="entry name" value="TRANSPORTER, PUTATIVE (AFU_ORTHOLOGUE AFUA_7G04730)-RELATED"/>
    <property type="match status" value="1"/>
</dbReference>
<evidence type="ECO:0000256" key="1">
    <source>
        <dbReference type="ARBA" id="ARBA00004141"/>
    </source>
</evidence>
<feature type="compositionally biased region" description="Basic and acidic residues" evidence="5">
    <location>
        <begin position="30"/>
        <end position="48"/>
    </location>
</feature>
<dbReference type="Proteomes" id="UP000027920">
    <property type="component" value="Unassembled WGS sequence"/>
</dbReference>